<keyword evidence="3" id="KW-1185">Reference proteome</keyword>
<keyword evidence="2" id="KW-0347">Helicase</keyword>
<protein>
    <submittedName>
        <fullName evidence="2">Bifunctional DNA primase/helicase</fullName>
    </submittedName>
</protein>
<name>A0A2T1M3E5_9CHRO</name>
<feature type="domain" description="DUF3854" evidence="1">
    <location>
        <begin position="143"/>
        <end position="270"/>
    </location>
</feature>
<evidence type="ECO:0000259" key="1">
    <source>
        <dbReference type="Pfam" id="PF12965"/>
    </source>
</evidence>
<organism evidence="2 3">
    <name type="scientific">Aphanothece hegewaldii CCALA 016</name>
    <dbReference type="NCBI Taxonomy" id="2107694"/>
    <lineage>
        <taxon>Bacteria</taxon>
        <taxon>Bacillati</taxon>
        <taxon>Cyanobacteriota</taxon>
        <taxon>Cyanophyceae</taxon>
        <taxon>Oscillatoriophycideae</taxon>
        <taxon>Chroococcales</taxon>
        <taxon>Aphanothecaceae</taxon>
        <taxon>Aphanothece</taxon>
    </lineage>
</organism>
<dbReference type="PANTHER" id="PTHR34985">
    <property type="entry name" value="SLR0554 PROTEIN"/>
    <property type="match status" value="1"/>
</dbReference>
<dbReference type="InterPro" id="IPR027417">
    <property type="entry name" value="P-loop_NTPase"/>
</dbReference>
<dbReference type="NCBIfam" id="NF042913">
    <property type="entry name" value="CyRepA1"/>
    <property type="match status" value="1"/>
</dbReference>
<gene>
    <name evidence="2" type="ORF">C7H19_00795</name>
</gene>
<comment type="caution">
    <text evidence="2">The sequence shown here is derived from an EMBL/GenBank/DDBJ whole genome shotgun (WGS) entry which is preliminary data.</text>
</comment>
<dbReference type="InterPro" id="IPR024385">
    <property type="entry name" value="DUF3854"/>
</dbReference>
<proteinExistence type="predicted"/>
<dbReference type="EMBL" id="PXOH01000001">
    <property type="protein sequence ID" value="PSF39359.1"/>
    <property type="molecule type" value="Genomic_DNA"/>
</dbReference>
<dbReference type="SUPFAM" id="SSF52540">
    <property type="entry name" value="P-loop containing nucleoside triphosphate hydrolases"/>
    <property type="match status" value="1"/>
</dbReference>
<dbReference type="Gene3D" id="3.40.50.300">
    <property type="entry name" value="P-loop containing nucleotide triphosphate hydrolases"/>
    <property type="match status" value="1"/>
</dbReference>
<dbReference type="AlphaFoldDB" id="A0A2T1M3E5"/>
<keyword evidence="2" id="KW-0378">Hydrolase</keyword>
<dbReference type="CDD" id="cd01029">
    <property type="entry name" value="TOPRIM_primases"/>
    <property type="match status" value="1"/>
</dbReference>
<dbReference type="GO" id="GO:0004386">
    <property type="term" value="F:helicase activity"/>
    <property type="evidence" value="ECO:0007669"/>
    <property type="project" value="UniProtKB-KW"/>
</dbReference>
<dbReference type="InterPro" id="IPR034154">
    <property type="entry name" value="TOPRIM_DnaG/twinkle"/>
</dbReference>
<evidence type="ECO:0000313" key="2">
    <source>
        <dbReference type="EMBL" id="PSF39359.1"/>
    </source>
</evidence>
<reference evidence="2 3" key="2">
    <citation type="submission" date="2018-03" db="EMBL/GenBank/DDBJ databases">
        <authorList>
            <person name="Keele B.F."/>
        </authorList>
    </citation>
    <scope>NUCLEOTIDE SEQUENCE [LARGE SCALE GENOMIC DNA]</scope>
    <source>
        <strain evidence="2 3">CCALA 016</strain>
    </source>
</reference>
<dbReference type="RefSeq" id="WP_106454981.1">
    <property type="nucleotide sequence ID" value="NZ_PXOH01000001.1"/>
</dbReference>
<accession>A0A2T1M3E5</accession>
<keyword evidence="2" id="KW-0547">Nucleotide-binding</keyword>
<keyword evidence="2" id="KW-0067">ATP-binding</keyword>
<reference evidence="2 3" key="1">
    <citation type="submission" date="2018-03" db="EMBL/GenBank/DDBJ databases">
        <title>The ancient ancestry and fast evolution of plastids.</title>
        <authorList>
            <person name="Moore K.R."/>
            <person name="Magnabosco C."/>
            <person name="Momper L."/>
            <person name="Gold D.A."/>
            <person name="Bosak T."/>
            <person name="Fournier G.P."/>
        </authorList>
    </citation>
    <scope>NUCLEOTIDE SEQUENCE [LARGE SCALE GENOMIC DNA]</scope>
    <source>
        <strain evidence="2 3">CCALA 016</strain>
    </source>
</reference>
<dbReference type="Proteomes" id="UP000239001">
    <property type="component" value="Unassembled WGS sequence"/>
</dbReference>
<dbReference type="PANTHER" id="PTHR34985:SF1">
    <property type="entry name" value="SLR0554 PROTEIN"/>
    <property type="match status" value="1"/>
</dbReference>
<evidence type="ECO:0000313" key="3">
    <source>
        <dbReference type="Proteomes" id="UP000239001"/>
    </source>
</evidence>
<sequence length="1007" mass="114523">MNYLLEWQNSCVDDQLIRLNVTALFGSLPADYLLYSDELPRRNDGRVTQSILKRYEHTEQGGWWCSGIDLLTGNDDLWGCFKPNTPRLNTEQQKPIKYEHPPKTSTGIFALRVPLHIWQIISERFGVPILSHEIDKEQPDFGFWQWLKNHPQIPLCITEGAKKAGALLTAGYPAIALPGINNGYRIPKDDLGNRIGKAYLIPQLHKLATPKREIYIVFDQDLKPNTIKAVNTAIKRMGYLLTQAECSVKVTSWTASLGKGVDDVLANHGQLVFDELYQKSISFEIWQAQNLSQLTYQPNLEINSRYLPDITIPQTAKLIALKSAKGTGKTRFLENIVAQALEQHQSVLVIGHRVKLVEELCHRFGLQYITEVRDKTHNQISGYGLCIDSLHPNSQAQFNASQWKDGIVIIDEVEQVIWHGLNSDTCKSNRVAILKSLKTLIQNVLGEKGKVYLADADLSDITIDYLISLSGITLQPFVIQNTWKPSYEEACKIYNYPETTPKKFIKDLVKHIKDGGKPFVCLSAQKLTSQWGTSTLESYFKKQFPDKKILRIDSESLIEPTHPAYQCIVNLNQILINYDIVLASPSIETGISLDLKEHFTSVWCLAQGIQTATSICQSLGRIRENIPRYVWLASYGFNQVGNGSTSIPSLLSSGHRLIELNIRLLQQSDLEALDDLDTGFQAESLLCWAKMAVRVNASMINYRENILAQLQHEGHQIIYVKQNQVISQQEAEKNQQKQHQLTEAIKAVREQNYQVECEAIASANLVSDDEYRQIKRQLIKTISQRRSIKKYDLQKRYGILVNPELVMKDDAGWYQKLRLHYFLTIGRQFLSDRDTLIAKKLLDSGHGSLFIPDFNGSQLGAIIGTMEVLGISVLLAHPERELRSIDLDLQKMAEIAIYNRSEIKGITKIGLAANSSPITIIRRFLDLLGYGLTHTRSERVNKKTVRVYQILPPNDGREEVFRQWLFKDEKCPGSSEIWYEDYLFTLKNLKNQSISIESPYLQLSLEL</sequence>
<dbReference type="Pfam" id="PF12965">
    <property type="entry name" value="DUF3854"/>
    <property type="match status" value="1"/>
</dbReference>
<dbReference type="InterPro" id="IPR049996">
    <property type="entry name" value="Slr7037-like"/>
</dbReference>
<dbReference type="OrthoDB" id="473036at2"/>